<accession>A0A0G4J0A8</accession>
<feature type="compositionally biased region" description="Low complexity" evidence="6">
    <location>
        <begin position="91"/>
        <end position="104"/>
    </location>
</feature>
<reference evidence="8 10" key="1">
    <citation type="submission" date="2015-02" db="EMBL/GenBank/DDBJ databases">
        <authorList>
            <person name="Chooi Y.-H."/>
        </authorList>
    </citation>
    <scope>NUCLEOTIDE SEQUENCE [LARGE SCALE GENOMIC DNA]</scope>
    <source>
        <strain evidence="8">E3</strain>
    </source>
</reference>
<evidence type="ECO:0000313" key="8">
    <source>
        <dbReference type="EMBL" id="CEP01063.1"/>
    </source>
</evidence>
<feature type="domain" description="MADS-box" evidence="7">
    <location>
        <begin position="1"/>
        <end position="61"/>
    </location>
</feature>
<keyword evidence="3" id="KW-0238">DNA-binding</keyword>
<evidence type="ECO:0000256" key="3">
    <source>
        <dbReference type="ARBA" id="ARBA00023125"/>
    </source>
</evidence>
<dbReference type="EMBL" id="OVEO01000009">
    <property type="protein sequence ID" value="SPQ98497.1"/>
    <property type="molecule type" value="Genomic_DNA"/>
</dbReference>
<gene>
    <name evidence="8" type="ORF">PBRA_008375</name>
    <name evidence="9" type="ORF">PLBR_LOCUS5712</name>
</gene>
<dbReference type="OMA" id="EGICKYT"/>
<dbReference type="Proteomes" id="UP000039324">
    <property type="component" value="Unassembled WGS sequence"/>
</dbReference>
<dbReference type="STRING" id="37360.A0A0G4J0A8"/>
<dbReference type="PROSITE" id="PS00350">
    <property type="entry name" value="MADS_BOX_1"/>
    <property type="match status" value="1"/>
</dbReference>
<proteinExistence type="predicted"/>
<dbReference type="InterPro" id="IPR002100">
    <property type="entry name" value="TF_MADSbox"/>
</dbReference>
<evidence type="ECO:0000256" key="6">
    <source>
        <dbReference type="SAM" id="MobiDB-lite"/>
    </source>
</evidence>
<comment type="subcellular location">
    <subcellularLocation>
        <location evidence="1">Nucleus</location>
    </subcellularLocation>
</comment>
<dbReference type="InterPro" id="IPR036879">
    <property type="entry name" value="TF_MADSbox_sf"/>
</dbReference>
<sequence length="203" mass="22259">MGRRKILIEQIEDPKRRRNTFRKRRMGLVKKAEELAVLCGCRVGVVIASDAEGICKYTSDDVDDLLESLRDKNIEVLLPGAMSPIPAANLQHQQQGQKQQQQQQAAPLTADVKPQPPSTSEPSSRCAGPPRDDVVEVPVLMNFFEPHAAVPQPAPFFFGAAGTVPFAPFRNGAESMADYLEDGLAASRAYHDGPVLPDDMLRL</sequence>
<dbReference type="GO" id="GO:0000981">
    <property type="term" value="F:DNA-binding transcription factor activity, RNA polymerase II-specific"/>
    <property type="evidence" value="ECO:0007669"/>
    <property type="project" value="TreeGrafter"/>
</dbReference>
<dbReference type="GO" id="GO:0046983">
    <property type="term" value="F:protein dimerization activity"/>
    <property type="evidence" value="ECO:0007669"/>
    <property type="project" value="InterPro"/>
</dbReference>
<dbReference type="SMART" id="SM00432">
    <property type="entry name" value="MADS"/>
    <property type="match status" value="1"/>
</dbReference>
<dbReference type="PANTHER" id="PTHR11945:SF534">
    <property type="entry name" value="MYOCYTE-SPECIFIC ENHANCER FACTOR 2"/>
    <property type="match status" value="1"/>
</dbReference>
<evidence type="ECO:0000313" key="11">
    <source>
        <dbReference type="Proteomes" id="UP000290189"/>
    </source>
</evidence>
<dbReference type="PANTHER" id="PTHR11945">
    <property type="entry name" value="MADS BOX PROTEIN"/>
    <property type="match status" value="1"/>
</dbReference>
<keyword evidence="5" id="KW-0539">Nucleus</keyword>
<keyword evidence="2" id="KW-0805">Transcription regulation</keyword>
<dbReference type="Pfam" id="PF00319">
    <property type="entry name" value="SRF-TF"/>
    <property type="match status" value="1"/>
</dbReference>
<evidence type="ECO:0000256" key="5">
    <source>
        <dbReference type="ARBA" id="ARBA00023242"/>
    </source>
</evidence>
<evidence type="ECO:0000256" key="1">
    <source>
        <dbReference type="ARBA" id="ARBA00004123"/>
    </source>
</evidence>
<evidence type="ECO:0000256" key="4">
    <source>
        <dbReference type="ARBA" id="ARBA00023163"/>
    </source>
</evidence>
<dbReference type="EMBL" id="CDSF01000107">
    <property type="protein sequence ID" value="CEP01063.1"/>
    <property type="molecule type" value="Genomic_DNA"/>
</dbReference>
<dbReference type="PROSITE" id="PS50066">
    <property type="entry name" value="MADS_BOX_2"/>
    <property type="match status" value="1"/>
</dbReference>
<dbReference type="Proteomes" id="UP000290189">
    <property type="component" value="Unassembled WGS sequence"/>
</dbReference>
<dbReference type="PRINTS" id="PR00404">
    <property type="entry name" value="MADSDOMAIN"/>
</dbReference>
<protein>
    <recommendedName>
        <fullName evidence="7">MADS-box domain-containing protein</fullName>
    </recommendedName>
</protein>
<dbReference type="GO" id="GO:0000978">
    <property type="term" value="F:RNA polymerase II cis-regulatory region sequence-specific DNA binding"/>
    <property type="evidence" value="ECO:0007669"/>
    <property type="project" value="TreeGrafter"/>
</dbReference>
<keyword evidence="4" id="KW-0804">Transcription</keyword>
<organism evidence="8 10">
    <name type="scientific">Plasmodiophora brassicae</name>
    <name type="common">Clubroot disease agent</name>
    <dbReference type="NCBI Taxonomy" id="37360"/>
    <lineage>
        <taxon>Eukaryota</taxon>
        <taxon>Sar</taxon>
        <taxon>Rhizaria</taxon>
        <taxon>Endomyxa</taxon>
        <taxon>Phytomyxea</taxon>
        <taxon>Plasmodiophorida</taxon>
        <taxon>Plasmodiophoridae</taxon>
        <taxon>Plasmodiophora</taxon>
    </lineage>
</organism>
<dbReference type="OrthoDB" id="1898716at2759"/>
<keyword evidence="9" id="KW-0496">Mitochondrion</keyword>
<dbReference type="SUPFAM" id="SSF55455">
    <property type="entry name" value="SRF-like"/>
    <property type="match status" value="1"/>
</dbReference>
<dbReference type="AlphaFoldDB" id="A0A0G4J0A8"/>
<geneLocation type="mitochondrion" evidence="9"/>
<reference evidence="9 11" key="2">
    <citation type="submission" date="2018-03" db="EMBL/GenBank/DDBJ databases">
        <authorList>
            <person name="Fogelqvist J."/>
        </authorList>
    </citation>
    <scope>NUCLEOTIDE SEQUENCE [LARGE SCALE GENOMIC DNA]</scope>
</reference>
<dbReference type="Gene3D" id="3.40.1810.10">
    <property type="entry name" value="Transcription factor, MADS-box"/>
    <property type="match status" value="1"/>
</dbReference>
<evidence type="ECO:0000313" key="10">
    <source>
        <dbReference type="Proteomes" id="UP000039324"/>
    </source>
</evidence>
<evidence type="ECO:0000313" key="9">
    <source>
        <dbReference type="EMBL" id="SPQ98497.1"/>
    </source>
</evidence>
<name>A0A0G4J0A8_PLABS</name>
<feature type="region of interest" description="Disordered" evidence="6">
    <location>
        <begin position="89"/>
        <end position="131"/>
    </location>
</feature>
<evidence type="ECO:0000259" key="7">
    <source>
        <dbReference type="PROSITE" id="PS50066"/>
    </source>
</evidence>
<dbReference type="GO" id="GO:0005634">
    <property type="term" value="C:nucleus"/>
    <property type="evidence" value="ECO:0007669"/>
    <property type="project" value="UniProtKB-SubCell"/>
</dbReference>
<dbReference type="GO" id="GO:0045893">
    <property type="term" value="P:positive regulation of DNA-templated transcription"/>
    <property type="evidence" value="ECO:0007669"/>
    <property type="project" value="UniProtKB-ARBA"/>
</dbReference>
<keyword evidence="10" id="KW-1185">Reference proteome</keyword>
<evidence type="ECO:0000256" key="2">
    <source>
        <dbReference type="ARBA" id="ARBA00023015"/>
    </source>
</evidence>